<dbReference type="EMBL" id="SIJB01000047">
    <property type="protein sequence ID" value="NBI30940.1"/>
    <property type="molecule type" value="Genomic_DNA"/>
</dbReference>
<keyword evidence="5 7" id="KW-1133">Transmembrane helix</keyword>
<sequence length="205" mass="22464">MTWDILTVIGVVAFAVSGSIAAMEERYDILGVIILGLVTAFGGGATRNLLLGIPVSNLWEQGNLFVIAITSMFIVFLLPNLWFHFIKQWMFFDAVGLAAFSIQGALFAVDMNLPTIAVIVAALLTGSGGGIIRDLLAGRRPLIFRDEIYGLWAMLVGLVIGLGLVNSPIEFYIVFVLVVLLRMLSVYFGLKLPKKPIYRKKSKKV</sequence>
<keyword evidence="6 7" id="KW-0472">Membrane</keyword>
<feature type="transmembrane region" description="Helical" evidence="7">
    <location>
        <begin position="6"/>
        <end position="23"/>
    </location>
</feature>
<evidence type="ECO:0000313" key="9">
    <source>
        <dbReference type="EMBL" id="NBI30940.1"/>
    </source>
</evidence>
<evidence type="ECO:0000256" key="2">
    <source>
        <dbReference type="ARBA" id="ARBA00008193"/>
    </source>
</evidence>
<evidence type="ECO:0000256" key="3">
    <source>
        <dbReference type="ARBA" id="ARBA00022475"/>
    </source>
</evidence>
<gene>
    <name evidence="9" type="ORF">ERL59_18475</name>
</gene>
<comment type="subcellular location">
    <subcellularLocation>
        <location evidence="1">Cell membrane</location>
        <topology evidence="1">Multi-pass membrane protein</topology>
    </subcellularLocation>
</comment>
<proteinExistence type="inferred from homology"/>
<feature type="transmembrane region" description="Helical" evidence="7">
    <location>
        <begin position="171"/>
        <end position="190"/>
    </location>
</feature>
<protein>
    <submittedName>
        <fullName evidence="9">Trimeric intracellular cation channel family protein</fullName>
    </submittedName>
</protein>
<dbReference type="PANTHER" id="PTHR30506">
    <property type="entry name" value="INNER MEMBRANE PROTEIN"/>
    <property type="match status" value="1"/>
</dbReference>
<dbReference type="AlphaFoldDB" id="A0A6N9Q863"/>
<reference evidence="9 10" key="1">
    <citation type="submission" date="2019-01" db="EMBL/GenBank/DDBJ databases">
        <title>Chengkuizengella sp. nov., isolated from deep-sea sediment of East Pacific Ocean.</title>
        <authorList>
            <person name="Yang J."/>
            <person name="Lai Q."/>
            <person name="Shao Z."/>
        </authorList>
    </citation>
    <scope>NUCLEOTIDE SEQUENCE [LARGE SCALE GENOMIC DNA]</scope>
    <source>
        <strain evidence="9 10">YPA3-1-1</strain>
    </source>
</reference>
<feature type="transmembrane region" description="Helical" evidence="7">
    <location>
        <begin position="115"/>
        <end position="136"/>
    </location>
</feature>
<evidence type="ECO:0000259" key="8">
    <source>
        <dbReference type="Pfam" id="PF03458"/>
    </source>
</evidence>
<dbReference type="InterPro" id="IPR005115">
    <property type="entry name" value="Gly_transporter"/>
</dbReference>
<keyword evidence="3" id="KW-1003">Cell membrane</keyword>
<comment type="caution">
    <text evidence="9">The sequence shown here is derived from an EMBL/GenBank/DDBJ whole genome shotgun (WGS) entry which is preliminary data.</text>
</comment>
<dbReference type="Proteomes" id="UP000448943">
    <property type="component" value="Unassembled WGS sequence"/>
</dbReference>
<evidence type="ECO:0000256" key="1">
    <source>
        <dbReference type="ARBA" id="ARBA00004651"/>
    </source>
</evidence>
<organism evidence="9 10">
    <name type="scientific">Chengkuizengella marina</name>
    <dbReference type="NCBI Taxonomy" id="2507566"/>
    <lineage>
        <taxon>Bacteria</taxon>
        <taxon>Bacillati</taxon>
        <taxon>Bacillota</taxon>
        <taxon>Bacilli</taxon>
        <taxon>Bacillales</taxon>
        <taxon>Paenibacillaceae</taxon>
        <taxon>Chengkuizengella</taxon>
    </lineage>
</organism>
<accession>A0A6N9Q863</accession>
<feature type="domain" description="Glycine transporter" evidence="8">
    <location>
        <begin position="91"/>
        <end position="160"/>
    </location>
</feature>
<feature type="domain" description="Glycine transporter" evidence="8">
    <location>
        <begin position="5"/>
        <end position="78"/>
    </location>
</feature>
<keyword evidence="4 7" id="KW-0812">Transmembrane</keyword>
<evidence type="ECO:0000256" key="6">
    <source>
        <dbReference type="ARBA" id="ARBA00023136"/>
    </source>
</evidence>
<dbReference type="OrthoDB" id="9791874at2"/>
<dbReference type="Pfam" id="PF03458">
    <property type="entry name" value="Gly_transporter"/>
    <property type="match status" value="2"/>
</dbReference>
<feature type="transmembrane region" description="Helical" evidence="7">
    <location>
        <begin position="62"/>
        <end position="83"/>
    </location>
</feature>
<evidence type="ECO:0000256" key="4">
    <source>
        <dbReference type="ARBA" id="ARBA00022692"/>
    </source>
</evidence>
<keyword evidence="10" id="KW-1185">Reference proteome</keyword>
<name>A0A6N9Q863_9BACL</name>
<feature type="transmembrane region" description="Helical" evidence="7">
    <location>
        <begin position="148"/>
        <end position="165"/>
    </location>
</feature>
<evidence type="ECO:0000256" key="5">
    <source>
        <dbReference type="ARBA" id="ARBA00022989"/>
    </source>
</evidence>
<feature type="transmembrane region" description="Helical" evidence="7">
    <location>
        <begin position="30"/>
        <end position="50"/>
    </location>
</feature>
<evidence type="ECO:0000256" key="7">
    <source>
        <dbReference type="SAM" id="Phobius"/>
    </source>
</evidence>
<dbReference type="RefSeq" id="WP_160647783.1">
    <property type="nucleotide sequence ID" value="NZ_SIJB01000047.1"/>
</dbReference>
<comment type="similarity">
    <text evidence="2">Belongs to the UPF0126 family.</text>
</comment>
<evidence type="ECO:0000313" key="10">
    <source>
        <dbReference type="Proteomes" id="UP000448943"/>
    </source>
</evidence>
<dbReference type="GO" id="GO:0005886">
    <property type="term" value="C:plasma membrane"/>
    <property type="evidence" value="ECO:0007669"/>
    <property type="project" value="UniProtKB-SubCell"/>
</dbReference>
<dbReference type="PANTHER" id="PTHR30506:SF3">
    <property type="entry name" value="UPF0126 INNER MEMBRANE PROTEIN YADS-RELATED"/>
    <property type="match status" value="1"/>
</dbReference>